<evidence type="ECO:0000256" key="2">
    <source>
        <dbReference type="ARBA" id="ARBA00011073"/>
    </source>
</evidence>
<evidence type="ECO:0000256" key="6">
    <source>
        <dbReference type="ARBA" id="ARBA00022801"/>
    </source>
</evidence>
<dbReference type="Gene3D" id="2.60.120.380">
    <property type="match status" value="1"/>
</dbReference>
<evidence type="ECO:0000256" key="9">
    <source>
        <dbReference type="PROSITE-ProRule" id="PRU01240"/>
    </source>
</evidence>
<feature type="active site" description="Charge relay system" evidence="9">
    <location>
        <position position="270"/>
    </location>
</feature>
<keyword evidence="7 9" id="KW-0720">Serine protease</keyword>
<comment type="similarity">
    <text evidence="2 9 10">Belongs to the peptidase S8 family.</text>
</comment>
<evidence type="ECO:0000256" key="10">
    <source>
        <dbReference type="RuleBase" id="RU003355"/>
    </source>
</evidence>
<comment type="subcellular location">
    <subcellularLocation>
        <location evidence="1">Secreted</location>
    </subcellularLocation>
</comment>
<proteinExistence type="inferred from homology"/>
<evidence type="ECO:0000313" key="14">
    <source>
        <dbReference type="EMBL" id="PPT91306.1"/>
    </source>
</evidence>
<dbReference type="PROSITE" id="PS51892">
    <property type="entry name" value="SUBTILASE"/>
    <property type="match status" value="1"/>
</dbReference>
<keyword evidence="5 11" id="KW-0732">Signal</keyword>
<accession>A0A2S6ZGG4</accession>
<dbReference type="InterPro" id="IPR034176">
    <property type="entry name" value="Peptidases_S8_13"/>
</dbReference>
<dbReference type="RefSeq" id="WP_128419949.1">
    <property type="nucleotide sequence ID" value="NZ_CP049017.1"/>
</dbReference>
<dbReference type="InterPro" id="IPR036852">
    <property type="entry name" value="Peptidase_S8/S53_dom_sf"/>
</dbReference>
<feature type="chain" id="PRO_5015746432" evidence="11">
    <location>
        <begin position="27"/>
        <end position="636"/>
    </location>
</feature>
<evidence type="ECO:0000259" key="13">
    <source>
        <dbReference type="Pfam" id="PF04151"/>
    </source>
</evidence>
<evidence type="ECO:0000256" key="8">
    <source>
        <dbReference type="ARBA" id="ARBA00023145"/>
    </source>
</evidence>
<dbReference type="CDD" id="cd07496">
    <property type="entry name" value="Peptidases_S8_13"/>
    <property type="match status" value="1"/>
</dbReference>
<dbReference type="GO" id="GO:0006508">
    <property type="term" value="P:proteolysis"/>
    <property type="evidence" value="ECO:0007669"/>
    <property type="project" value="UniProtKB-KW"/>
</dbReference>
<dbReference type="InterPro" id="IPR007280">
    <property type="entry name" value="Peptidase_C_arc/bac"/>
</dbReference>
<dbReference type="Proteomes" id="UP000239898">
    <property type="component" value="Unassembled WGS sequence"/>
</dbReference>
<evidence type="ECO:0000256" key="5">
    <source>
        <dbReference type="ARBA" id="ARBA00022729"/>
    </source>
</evidence>
<dbReference type="InterPro" id="IPR015500">
    <property type="entry name" value="Peptidase_S8_subtilisin-rel"/>
</dbReference>
<keyword evidence="15" id="KW-1185">Reference proteome</keyword>
<dbReference type="Pfam" id="PF00082">
    <property type="entry name" value="Peptidase_S8"/>
    <property type="match status" value="1"/>
</dbReference>
<comment type="caution">
    <text evidence="14">The sequence shown here is derived from an EMBL/GenBank/DDBJ whole genome shotgun (WGS) entry which is preliminary data.</text>
</comment>
<keyword evidence="3" id="KW-0964">Secreted</keyword>
<reference evidence="14 15" key="1">
    <citation type="submission" date="2016-08" db="EMBL/GenBank/DDBJ databases">
        <title>Evolution of the type three secretion system and type three effector repertoires in Xanthomonas.</title>
        <authorList>
            <person name="Merda D."/>
            <person name="Briand M."/>
            <person name="Bosis E."/>
            <person name="Rousseau C."/>
            <person name="Portier P."/>
            <person name="Jacques M.-A."/>
            <person name="Fischer-Le Saux M."/>
        </authorList>
    </citation>
    <scope>NUCLEOTIDE SEQUENCE [LARGE SCALE GENOMIC DNA]</scope>
    <source>
        <strain evidence="14 15">CFBP 4691</strain>
    </source>
</reference>
<feature type="active site" description="Charge relay system" evidence="9">
    <location>
        <position position="207"/>
    </location>
</feature>
<dbReference type="GO" id="GO:0005576">
    <property type="term" value="C:extracellular region"/>
    <property type="evidence" value="ECO:0007669"/>
    <property type="project" value="UniProtKB-SubCell"/>
</dbReference>
<name>A0A2S6ZGG4_9XANT</name>
<dbReference type="Pfam" id="PF04151">
    <property type="entry name" value="PPC"/>
    <property type="match status" value="1"/>
</dbReference>
<feature type="active site" description="Charge relay system" evidence="9">
    <location>
        <position position="457"/>
    </location>
</feature>
<dbReference type="GO" id="GO:0004252">
    <property type="term" value="F:serine-type endopeptidase activity"/>
    <property type="evidence" value="ECO:0007669"/>
    <property type="project" value="UniProtKB-UniRule"/>
</dbReference>
<dbReference type="InterPro" id="IPR023827">
    <property type="entry name" value="Peptidase_S8_Asp-AS"/>
</dbReference>
<dbReference type="FunFam" id="3.40.50.200:FF:000022">
    <property type="entry name" value="Extracellular protease"/>
    <property type="match status" value="1"/>
</dbReference>
<organism evidence="14 15">
    <name type="scientific">Xanthomonas theicola</name>
    <dbReference type="NCBI Taxonomy" id="56464"/>
    <lineage>
        <taxon>Bacteria</taxon>
        <taxon>Pseudomonadati</taxon>
        <taxon>Pseudomonadota</taxon>
        <taxon>Gammaproteobacteria</taxon>
        <taxon>Lysobacterales</taxon>
        <taxon>Lysobacteraceae</taxon>
        <taxon>Xanthomonas</taxon>
    </lineage>
</organism>
<dbReference type="InterPro" id="IPR000209">
    <property type="entry name" value="Peptidase_S8/S53_dom"/>
</dbReference>
<evidence type="ECO:0000256" key="7">
    <source>
        <dbReference type="ARBA" id="ARBA00022825"/>
    </source>
</evidence>
<keyword evidence="4 9" id="KW-0645">Protease</keyword>
<dbReference type="EMBL" id="MIGX01000029">
    <property type="protein sequence ID" value="PPT91306.1"/>
    <property type="molecule type" value="Genomic_DNA"/>
</dbReference>
<protein>
    <submittedName>
        <fullName evidence="14">Protease</fullName>
    </submittedName>
</protein>
<gene>
    <name evidence="14" type="ORF">XthCFBP4691_08080</name>
</gene>
<keyword evidence="6 9" id="KW-0378">Hydrolase</keyword>
<dbReference type="OrthoDB" id="9790784at2"/>
<evidence type="ECO:0000256" key="4">
    <source>
        <dbReference type="ARBA" id="ARBA00022670"/>
    </source>
</evidence>
<dbReference type="Gene3D" id="3.40.50.200">
    <property type="entry name" value="Peptidase S8/S53 domain"/>
    <property type="match status" value="1"/>
</dbReference>
<dbReference type="PROSITE" id="PS00136">
    <property type="entry name" value="SUBTILASE_ASP"/>
    <property type="match status" value="1"/>
</dbReference>
<sequence>MNTASLPTGTLLLSAILATAAFQAHAADADPMLRKPPAARTATVPGTSRLVVKYNRGVPSDGTRVAILRSAARRAGVMRTTAGAGRSAPLGARVLRRTGTGASLLDVARTLSSAEQATLLAELRADPDVQYAAFERMLRPIDDLRGGVVEVAAATADTRQAASAAAIPNDKFYAQRQWHLQGGSGGIRAPGAWARSTGKGVVVAVLDTGILPDHPDLKNNDHLLPGYDFISNPVVSRRASGARVPGALDYGDWTEDNNPCGLPAEDSSWHGTHTAGTIGELTNNAIGGAGAAYDAQILPMRVLGQCGGSSSDIADAIVWASGGHVDGVPDNTNPAEVLSLSLGAPGTCDDEMQSAINQAVGNGSVVVIAAGNDATNAAQFSPASCKNVITVGATRITGGIASYSNFGATVDLAGPGGGGGSDTGNGGWDGFVLSTGYTGKTTPGSGDYAYVGMSGTSMATPHVAAVAALVQSALATAGKSPLTPAQMEDMLRRTARAFPVRPPASTPIGSGIVDAEAAVAYVQDNCNSGSCTPVTTTLTNRVAAGGQSTGEGGTLMFAYTATAGTALNILSYGGGGNVAMYVKYGAEPSSSRYDLVSARVGSAQTLRVAAAKAGTYYIALVGGSGGYGNVSVLARQ</sequence>
<evidence type="ECO:0000256" key="3">
    <source>
        <dbReference type="ARBA" id="ARBA00022525"/>
    </source>
</evidence>
<feature type="domain" description="Peptidase S8/S53" evidence="12">
    <location>
        <begin position="198"/>
        <end position="496"/>
    </location>
</feature>
<dbReference type="SUPFAM" id="SSF52743">
    <property type="entry name" value="Subtilisin-like"/>
    <property type="match status" value="1"/>
</dbReference>
<dbReference type="AlphaFoldDB" id="A0A2S6ZGG4"/>
<dbReference type="PROSITE" id="PS00138">
    <property type="entry name" value="SUBTILASE_SER"/>
    <property type="match status" value="1"/>
</dbReference>
<evidence type="ECO:0000259" key="12">
    <source>
        <dbReference type="Pfam" id="PF00082"/>
    </source>
</evidence>
<dbReference type="InterPro" id="IPR023828">
    <property type="entry name" value="Peptidase_S8_Ser-AS"/>
</dbReference>
<dbReference type="PANTHER" id="PTHR43806">
    <property type="entry name" value="PEPTIDASE S8"/>
    <property type="match status" value="1"/>
</dbReference>
<evidence type="ECO:0000313" key="15">
    <source>
        <dbReference type="Proteomes" id="UP000239898"/>
    </source>
</evidence>
<evidence type="ECO:0000256" key="1">
    <source>
        <dbReference type="ARBA" id="ARBA00004613"/>
    </source>
</evidence>
<dbReference type="PRINTS" id="PR00723">
    <property type="entry name" value="SUBTILISIN"/>
</dbReference>
<dbReference type="InterPro" id="IPR050131">
    <property type="entry name" value="Peptidase_S8_subtilisin-like"/>
</dbReference>
<keyword evidence="8" id="KW-0865">Zymogen</keyword>
<evidence type="ECO:0000256" key="11">
    <source>
        <dbReference type="SAM" id="SignalP"/>
    </source>
</evidence>
<feature type="signal peptide" evidence="11">
    <location>
        <begin position="1"/>
        <end position="26"/>
    </location>
</feature>
<feature type="domain" description="Peptidase C-terminal archaeal/bacterial" evidence="13">
    <location>
        <begin position="559"/>
        <end position="620"/>
    </location>
</feature>
<dbReference type="PANTHER" id="PTHR43806:SF11">
    <property type="entry name" value="CEREVISIN-RELATED"/>
    <property type="match status" value="1"/>
</dbReference>